<name>A0A655QHX9_VIBCL</name>
<evidence type="ECO:0000313" key="1">
    <source>
        <dbReference type="EMBL" id="CSC06409.1"/>
    </source>
</evidence>
<evidence type="ECO:0000313" key="2">
    <source>
        <dbReference type="Proteomes" id="UP000041770"/>
    </source>
</evidence>
<dbReference type="AlphaFoldDB" id="A0A655QHX9"/>
<organism evidence="1 2">
    <name type="scientific">Vibrio cholerae</name>
    <dbReference type="NCBI Taxonomy" id="666"/>
    <lineage>
        <taxon>Bacteria</taxon>
        <taxon>Pseudomonadati</taxon>
        <taxon>Pseudomonadota</taxon>
        <taxon>Gammaproteobacteria</taxon>
        <taxon>Vibrionales</taxon>
        <taxon>Vibrionaceae</taxon>
        <taxon>Vibrio</taxon>
    </lineage>
</organism>
<dbReference type="EMBL" id="CWQY01000002">
    <property type="protein sequence ID" value="CSC06409.1"/>
    <property type="molecule type" value="Genomic_DNA"/>
</dbReference>
<reference evidence="1 2" key="1">
    <citation type="submission" date="2015-07" db="EMBL/GenBank/DDBJ databases">
        <authorList>
            <consortium name="Pathogen Informatics"/>
        </authorList>
    </citation>
    <scope>NUCLEOTIDE SEQUENCE [LARGE SCALE GENOMIC DNA]</scope>
    <source>
        <strain evidence="1 2">A316</strain>
    </source>
</reference>
<protein>
    <submittedName>
        <fullName evidence="1">Uncharacterized protein</fullName>
    </submittedName>
</protein>
<dbReference type="Proteomes" id="UP000041770">
    <property type="component" value="Unassembled WGS sequence"/>
</dbReference>
<sequence>MWQRTSRFGDDGALPRYGYGAALWQSLNPTYDPLHPALAFLGLPKRVNGGQDDRLNVRVSRQ</sequence>
<gene>
    <name evidence="1" type="ORF">ERS013200_00459</name>
</gene>
<accession>A0A655QHX9</accession>
<proteinExistence type="predicted"/>